<proteinExistence type="predicted"/>
<accession>A0A5K7Y105</accession>
<evidence type="ECO:0000313" key="1">
    <source>
        <dbReference type="EMBL" id="BBO54109.1"/>
    </source>
</evidence>
<organism evidence="1">
    <name type="scientific">Abalone asfa-like virus</name>
    <dbReference type="NCBI Taxonomy" id="2839893"/>
    <lineage>
        <taxon>Viruses</taxon>
        <taxon>Varidnaviria</taxon>
        <taxon>Bamfordvirae</taxon>
        <taxon>Nucleocytoviricota</taxon>
        <taxon>Pokkesviricetes</taxon>
        <taxon>Asfuvirales</taxon>
        <taxon>Asfarviridae</taxon>
    </lineage>
</organism>
<protein>
    <submittedName>
        <fullName evidence="1">Uncharacterized protein</fullName>
    </submittedName>
</protein>
<sequence>MGGIIVYIQSAFANSDQEIYEDDKKVLACAIQEINNNQEICINFNGYSQLLKDYIEKIPIYEDAYELKLLWNKKKPISISEARFIVRYTFTLLDKNKVSYVSKYRNMICNIPAYRFINRNYNDFYDDRVGECFVEQYKKQKHKCFVYPRYV</sequence>
<name>A0A5K7Y105_9VIRU</name>
<reference evidence="1" key="1">
    <citation type="journal article" date="2020" name="Sci. Rep.">
        <title>A novel Asfarvirus-like virus identified as a potential cause of mass mortality of abalone.</title>
        <authorList>
            <person name="Matsuyama T."/>
            <person name="Takano T."/>
            <person name="Nishiki I."/>
            <person name="Fujiwara A."/>
            <person name="Kiryu I."/>
            <person name="Inada M."/>
            <person name="Sakai T."/>
            <person name="Terashima S."/>
            <person name="Matsuura Y."/>
            <person name="Isowa K."/>
            <person name="Nakayasu C."/>
        </authorList>
    </citation>
    <scope>NUCLEOTIDE SEQUENCE</scope>
</reference>
<dbReference type="EMBL" id="LC506465">
    <property type="protein sequence ID" value="BBO54109.1"/>
    <property type="molecule type" value="Genomic_DNA"/>
</dbReference>